<keyword evidence="2" id="KW-1185">Reference proteome</keyword>
<dbReference type="Proteomes" id="UP000317303">
    <property type="component" value="Unassembled WGS sequence"/>
</dbReference>
<dbReference type="AlphaFoldDB" id="A0A660CD55"/>
<sequence length="234" mass="25217">MSLTEGVLVRGLVLLCGGAELGFQLPEGAEAEKVPARPGKADVDRLLTSGPQRLVVVGQDGDLAAVALRLLRKDRLGDIAVGYVPTAHSEIAQLWGLPRETSASFDTAWSAEPRDVPLIRDDAGGVLLGLGVVRKPRGVAYCDDTEALRGEAELLEVRPDPRAGSDTSSSGLSVTITRGRLLKRRTRLAGRAFQLGGSEVVPERDGVPCPRPMSRWTWYRHTHDFRLVLPPTSV</sequence>
<evidence type="ECO:0000313" key="2">
    <source>
        <dbReference type="Proteomes" id="UP000317303"/>
    </source>
</evidence>
<evidence type="ECO:0000313" key="1">
    <source>
        <dbReference type="EMBL" id="TWH21480.1"/>
    </source>
</evidence>
<comment type="caution">
    <text evidence="1">The sequence shown here is derived from an EMBL/GenBank/DDBJ whole genome shotgun (WGS) entry which is preliminary data.</text>
</comment>
<gene>
    <name evidence="1" type="ORF">JD82_03344</name>
</gene>
<protein>
    <recommendedName>
        <fullName evidence="3">Diacylglycerol kinase-like protein</fullName>
    </recommendedName>
</protein>
<proteinExistence type="predicted"/>
<name>A0A660CD55_9PSEU</name>
<reference evidence="1 2" key="1">
    <citation type="submission" date="2019-07" db="EMBL/GenBank/DDBJ databases">
        <title>R&amp;d 2014.</title>
        <authorList>
            <person name="Klenk H.-P."/>
        </authorList>
    </citation>
    <scope>NUCLEOTIDE SEQUENCE [LARGE SCALE GENOMIC DNA]</scope>
    <source>
        <strain evidence="1 2">DSM 43194</strain>
    </source>
</reference>
<organism evidence="1 2">
    <name type="scientific">Prauserella rugosa</name>
    <dbReference type="NCBI Taxonomy" id="43354"/>
    <lineage>
        <taxon>Bacteria</taxon>
        <taxon>Bacillati</taxon>
        <taxon>Actinomycetota</taxon>
        <taxon>Actinomycetes</taxon>
        <taxon>Pseudonocardiales</taxon>
        <taxon>Pseudonocardiaceae</taxon>
        <taxon>Prauserella</taxon>
    </lineage>
</organism>
<evidence type="ECO:0008006" key="3">
    <source>
        <dbReference type="Google" id="ProtNLM"/>
    </source>
</evidence>
<accession>A0A660CD55</accession>
<dbReference type="EMBL" id="VLJV01000001">
    <property type="protein sequence ID" value="TWH21480.1"/>
    <property type="molecule type" value="Genomic_DNA"/>
</dbReference>